<reference evidence="4" key="1">
    <citation type="submission" date="2025-08" db="UniProtKB">
        <authorList>
            <consortium name="RefSeq"/>
        </authorList>
    </citation>
    <scope>IDENTIFICATION</scope>
    <source>
        <tissue evidence="4">Sperm</tissue>
    </source>
</reference>
<feature type="compositionally biased region" description="Low complexity" evidence="1">
    <location>
        <begin position="173"/>
        <end position="192"/>
    </location>
</feature>
<feature type="region of interest" description="Disordered" evidence="1">
    <location>
        <begin position="438"/>
        <end position="466"/>
    </location>
</feature>
<keyword evidence="3" id="KW-1185">Reference proteome</keyword>
<accession>A0AAJ7U6D6</accession>
<dbReference type="InterPro" id="IPR053047">
    <property type="entry name" value="E3_ubiq_ligase_TRAF3IP2"/>
</dbReference>
<dbReference type="Proteomes" id="UP001318040">
    <property type="component" value="Chromosome 51"/>
</dbReference>
<feature type="compositionally biased region" description="Low complexity" evidence="1">
    <location>
        <begin position="20"/>
        <end position="42"/>
    </location>
</feature>
<dbReference type="PANTHER" id="PTHR34257">
    <property type="entry name" value="ADAPTER PROTEIN CIKS"/>
    <property type="match status" value="1"/>
</dbReference>
<dbReference type="AlphaFoldDB" id="A0AAJ7U6D6"/>
<protein>
    <submittedName>
        <fullName evidence="4">AF4/FMR2 family member 4-like</fullName>
    </submittedName>
</protein>
<dbReference type="InterPro" id="IPR013568">
    <property type="entry name" value="SEFIR_dom"/>
</dbReference>
<organism evidence="3 4">
    <name type="scientific">Petromyzon marinus</name>
    <name type="common">Sea lamprey</name>
    <dbReference type="NCBI Taxonomy" id="7757"/>
    <lineage>
        <taxon>Eukaryota</taxon>
        <taxon>Metazoa</taxon>
        <taxon>Chordata</taxon>
        <taxon>Craniata</taxon>
        <taxon>Vertebrata</taxon>
        <taxon>Cyclostomata</taxon>
        <taxon>Hyperoartia</taxon>
        <taxon>Petromyzontiformes</taxon>
        <taxon>Petromyzontidae</taxon>
        <taxon>Petromyzon</taxon>
    </lineage>
</organism>
<dbReference type="Pfam" id="PF08357">
    <property type="entry name" value="SEFIR"/>
    <property type="match status" value="1"/>
</dbReference>
<feature type="region of interest" description="Disordered" evidence="1">
    <location>
        <begin position="349"/>
        <end position="399"/>
    </location>
</feature>
<evidence type="ECO:0000313" key="4">
    <source>
        <dbReference type="RefSeq" id="XP_032829486.1"/>
    </source>
</evidence>
<name>A0AAJ7U6D6_PETMA</name>
<dbReference type="KEGG" id="pmrn:116953411"/>
<gene>
    <name evidence="4" type="primary">LOC116953411</name>
</gene>
<feature type="region of interest" description="Disordered" evidence="1">
    <location>
        <begin position="1"/>
        <end position="112"/>
    </location>
</feature>
<dbReference type="RefSeq" id="XP_032829486.1">
    <property type="nucleotide sequence ID" value="XM_032973595.1"/>
</dbReference>
<evidence type="ECO:0000259" key="2">
    <source>
        <dbReference type="PROSITE" id="PS51534"/>
    </source>
</evidence>
<feature type="region of interest" description="Disordered" evidence="1">
    <location>
        <begin position="129"/>
        <end position="206"/>
    </location>
</feature>
<sequence>MVKDQERPATRQAVESDETCPAAVVAMSVMVDSASSSCDSSPRNSGVRGGFPRSDSADSQGPHTPSEESFSSSGGSSEESITGLPFHLDDVDRRGGGGGGGGREPAPVPRQFRHNLPQLFIARGRRAQEYLDPSDDSRSMTPTDADEGGSGHDFDGDYQQLLGQLNINKSGGRPANVAAASRAPARGAGVPARSPPDSPLSLEGDRGDVDGAAVARVDAAPAAMEGVVPPADQCLAQRELRWMSQTSLRRYCQDTRNDVGGLDESPVACTGQPDFFPAYQHVQHQEQQYQQQYQQPQHYQQQLYNHYRMQQHVQQQQQQQQQHQQQQLYLQQQQQQHHLHHQQYPGHYNHQQFHVSPHNSQPASPQHAPPGIVVDGGGGVCSSRTASDGGGGPLGAADVRAPFSRQSSLGLSRLEPPGPLVSHAEAGAVQAMRGCAERNWHPGPAEGEAFSPGAPPACSPGGTRTQSIVLPDRQRKIFVTYSLDNDAHIGKVISFVTWLRKNGFYTEMDMFDTLLQGMSKIEWMDRFLDDKDYLIVVIISPKYKRDTETPAGSDEHGLHTHYIHQQMKNEYIQNGSKNFRLVPVLFPDATKGHVPSWLNNTIVYPWPGKQADLMLRLCRREKYEIPPPGPLPVIVAQPFGSK</sequence>
<proteinExistence type="predicted"/>
<feature type="compositionally biased region" description="Low complexity" evidence="1">
    <location>
        <begin position="67"/>
        <end position="80"/>
    </location>
</feature>
<dbReference type="PANTHER" id="PTHR34257:SF2">
    <property type="entry name" value="E3 UBIQUITIN LIGASE TRAF3IP2"/>
    <property type="match status" value="1"/>
</dbReference>
<evidence type="ECO:0000256" key="1">
    <source>
        <dbReference type="SAM" id="MobiDB-lite"/>
    </source>
</evidence>
<dbReference type="GO" id="GO:0006959">
    <property type="term" value="P:humoral immune response"/>
    <property type="evidence" value="ECO:0007669"/>
    <property type="project" value="TreeGrafter"/>
</dbReference>
<evidence type="ECO:0000313" key="3">
    <source>
        <dbReference type="Proteomes" id="UP001318040"/>
    </source>
</evidence>
<dbReference type="GO" id="GO:0043123">
    <property type="term" value="P:positive regulation of canonical NF-kappaB signal transduction"/>
    <property type="evidence" value="ECO:0007669"/>
    <property type="project" value="TreeGrafter"/>
</dbReference>
<feature type="compositionally biased region" description="Polar residues" evidence="1">
    <location>
        <begin position="349"/>
        <end position="364"/>
    </location>
</feature>
<dbReference type="GeneID" id="116953411"/>
<dbReference type="PROSITE" id="PS51534">
    <property type="entry name" value="SEFIR"/>
    <property type="match status" value="1"/>
</dbReference>
<feature type="domain" description="SEFIR" evidence="2">
    <location>
        <begin position="474"/>
        <end position="615"/>
    </location>
</feature>